<reference evidence="6" key="1">
    <citation type="submission" date="2020-11" db="EMBL/GenBank/DDBJ databases">
        <authorList>
            <person name="Tran Van P."/>
        </authorList>
    </citation>
    <scope>NUCLEOTIDE SEQUENCE</scope>
</reference>
<evidence type="ECO:0000313" key="6">
    <source>
        <dbReference type="EMBL" id="CAD7262205.1"/>
    </source>
</evidence>
<dbReference type="PROSITE" id="PS50294">
    <property type="entry name" value="WD_REPEATS_REGION"/>
    <property type="match status" value="1"/>
</dbReference>
<dbReference type="Gene3D" id="2.130.10.10">
    <property type="entry name" value="YVTN repeat-like/Quinoprotein amine dehydrogenase"/>
    <property type="match status" value="1"/>
</dbReference>
<dbReference type="SUPFAM" id="SSF50978">
    <property type="entry name" value="WD40 repeat-like"/>
    <property type="match status" value="1"/>
</dbReference>
<dbReference type="Pfam" id="PF24796">
    <property type="entry name" value="WDR55"/>
    <property type="match status" value="1"/>
</dbReference>
<keyword evidence="3" id="KW-0677">Repeat</keyword>
<name>A0A7R9AX03_TIMSH</name>
<comment type="similarity">
    <text evidence="1">Belongs to the WD repeat WDR55 family.</text>
</comment>
<evidence type="ECO:0000256" key="5">
    <source>
        <dbReference type="PROSITE-ProRule" id="PRU00221"/>
    </source>
</evidence>
<dbReference type="InterPro" id="IPR001680">
    <property type="entry name" value="WD40_rpt"/>
</dbReference>
<dbReference type="PANTHER" id="PTHR44019:SF20">
    <property type="entry name" value="WD REPEAT-CONTAINING PROTEIN 55"/>
    <property type="match status" value="1"/>
</dbReference>
<dbReference type="InterPro" id="IPR019775">
    <property type="entry name" value="WD40_repeat_CS"/>
</dbReference>
<evidence type="ECO:0000256" key="3">
    <source>
        <dbReference type="ARBA" id="ARBA00022737"/>
    </source>
</evidence>
<accession>A0A7R9AX03</accession>
<dbReference type="PANTHER" id="PTHR44019">
    <property type="entry name" value="WD REPEAT-CONTAINING PROTEIN 55"/>
    <property type="match status" value="1"/>
</dbReference>
<dbReference type="PROSITE" id="PS50082">
    <property type="entry name" value="WD_REPEATS_2"/>
    <property type="match status" value="1"/>
</dbReference>
<dbReference type="InterPro" id="IPR036322">
    <property type="entry name" value="WD40_repeat_dom_sf"/>
</dbReference>
<organism evidence="6">
    <name type="scientific">Timema shepardi</name>
    <name type="common">Walking stick</name>
    <dbReference type="NCBI Taxonomy" id="629360"/>
    <lineage>
        <taxon>Eukaryota</taxon>
        <taxon>Metazoa</taxon>
        <taxon>Ecdysozoa</taxon>
        <taxon>Arthropoda</taxon>
        <taxon>Hexapoda</taxon>
        <taxon>Insecta</taxon>
        <taxon>Pterygota</taxon>
        <taxon>Neoptera</taxon>
        <taxon>Polyneoptera</taxon>
        <taxon>Phasmatodea</taxon>
        <taxon>Timematodea</taxon>
        <taxon>Timematoidea</taxon>
        <taxon>Timematidae</taxon>
        <taxon>Timema</taxon>
    </lineage>
</organism>
<evidence type="ECO:0000256" key="2">
    <source>
        <dbReference type="ARBA" id="ARBA00022574"/>
    </source>
</evidence>
<dbReference type="InterPro" id="IPR015943">
    <property type="entry name" value="WD40/YVTN_repeat-like_dom_sf"/>
</dbReference>
<dbReference type="AlphaFoldDB" id="A0A7R9AX03"/>
<protein>
    <recommendedName>
        <fullName evidence="4">WD repeat-containing protein 55 homolog</fullName>
    </recommendedName>
</protein>
<sequence length="292" mass="33125">MRALKDRSNEGAGVDSALVRRSWKAWSQYAWSAELHSVGIHNVSIEEAHNVDTCLLKARMVEDNKLLNSQVILTSSDLVTIWDMRKKDPIFSRKEMDDYVSKMVTTEAKRYLVCSSGEGTITSINLVSHKLHMQSEMYDTELTSLCLMRSDSKLLVGSSKGTMFLFNWGQFGYHSDEFPGVKQSINSMIPITENIVVTACEDGVLRATHLFPQRHLGVAGQHQFSVECLDISGDGTFIASSSHDQLIKFWNIRYFEEMNINSRVKSKKREEMKRNLPSSKFQDCSAFFSELA</sequence>
<dbReference type="SMART" id="SM00320">
    <property type="entry name" value="WD40"/>
    <property type="match status" value="4"/>
</dbReference>
<dbReference type="EMBL" id="OC002680">
    <property type="protein sequence ID" value="CAD7262205.1"/>
    <property type="molecule type" value="Genomic_DNA"/>
</dbReference>
<evidence type="ECO:0000256" key="1">
    <source>
        <dbReference type="ARBA" id="ARBA00007625"/>
    </source>
</evidence>
<dbReference type="InterPro" id="IPR050505">
    <property type="entry name" value="WDR55/POC1"/>
</dbReference>
<dbReference type="PROSITE" id="PS00678">
    <property type="entry name" value="WD_REPEATS_1"/>
    <property type="match status" value="1"/>
</dbReference>
<evidence type="ECO:0000256" key="4">
    <source>
        <dbReference type="ARBA" id="ARBA00023478"/>
    </source>
</evidence>
<keyword evidence="2 5" id="KW-0853">WD repeat</keyword>
<gene>
    <name evidence="6" type="ORF">TSIB3V08_LOCUS6322</name>
</gene>
<feature type="repeat" description="WD" evidence="5">
    <location>
        <begin position="219"/>
        <end position="260"/>
    </location>
</feature>
<proteinExistence type="inferred from homology"/>